<gene>
    <name evidence="15" type="primary">ATP6</name>
</gene>
<organism evidence="15">
    <name type="scientific">Craugastor augusti</name>
    <name type="common">barking frog</name>
    <dbReference type="NCBI Taxonomy" id="228429"/>
    <lineage>
        <taxon>Eukaryota</taxon>
        <taxon>Metazoa</taxon>
        <taxon>Chordata</taxon>
        <taxon>Craniata</taxon>
        <taxon>Vertebrata</taxon>
        <taxon>Euteleostomi</taxon>
        <taxon>Amphibia</taxon>
        <taxon>Batrachia</taxon>
        <taxon>Anura</taxon>
        <taxon>Neobatrachia</taxon>
        <taxon>Hyloidea</taxon>
        <taxon>Craugastoridae</taxon>
        <taxon>Craugastorinae</taxon>
        <taxon>Craugastor</taxon>
    </lineage>
</organism>
<feature type="transmembrane region" description="Helical" evidence="14">
    <location>
        <begin position="171"/>
        <end position="197"/>
    </location>
</feature>
<feature type="transmembrane region" description="Helical" evidence="14">
    <location>
        <begin position="203"/>
        <end position="221"/>
    </location>
</feature>
<proteinExistence type="inferred from homology"/>
<dbReference type="AlphaFoldDB" id="S4V007"/>
<evidence type="ECO:0000256" key="11">
    <source>
        <dbReference type="ARBA" id="ARBA00024169"/>
    </source>
</evidence>
<keyword evidence="15" id="KW-0496">Mitochondrion</keyword>
<comment type="subunit">
    <text evidence="12">Component of the ATP synthase complex composed at least of ATP5F1A/subunit alpha, ATP5F1B/subunit beta, ATP5MC1/subunit c (homooctomer), MT-ATP6/subunit a, MT-ATP8/subunit 8, ATP5ME/subunit e, ATP5MF/subunit f, ATP5MG/subunit g, ATP5MK/subunit k, ATP5MJ/subunit j, ATP5F1C/subunit gamma, ATP5F1D/subunit delta, ATP5F1E/subunit epsilon, ATP5PF/subunit F6, ATP5PB/subunit b, ATP5PD/subunit d, ATP5PO/subunit OSCP. ATP synthase complex consists of a soluble F(1) head domain (subunits alpha(3) and beta(3)) - the catalytic core - and a membrane F(0) domain - the membrane proton channel (subunits c, a, 8, e, f, g, k and j). These two domains are linked by a central stalk (subunits gamma, delta, and epsilon) rotating inside the F1 region and a stationary peripheral stalk (subunits F6, b, d, and OSCP). Interacts with DNAJC30; interaction is direct.</text>
</comment>
<dbReference type="GO" id="GO:0046933">
    <property type="term" value="F:proton-transporting ATP synthase activity, rotational mechanism"/>
    <property type="evidence" value="ECO:0007669"/>
    <property type="project" value="TreeGrafter"/>
</dbReference>
<name>S4V007_9NEOB</name>
<dbReference type="EMBL" id="JX564870">
    <property type="protein sequence ID" value="AGN71248.1"/>
    <property type="molecule type" value="Genomic_DNA"/>
</dbReference>
<dbReference type="PROSITE" id="PS00449">
    <property type="entry name" value="ATPASE_A"/>
    <property type="match status" value="1"/>
</dbReference>
<dbReference type="CDD" id="cd00310">
    <property type="entry name" value="ATP-synt_Fo_a_6"/>
    <property type="match status" value="1"/>
</dbReference>
<dbReference type="SUPFAM" id="SSF81336">
    <property type="entry name" value="F1F0 ATP synthase subunit A"/>
    <property type="match status" value="1"/>
</dbReference>
<evidence type="ECO:0000256" key="5">
    <source>
        <dbReference type="ARBA" id="ARBA00022692"/>
    </source>
</evidence>
<dbReference type="InterPro" id="IPR023011">
    <property type="entry name" value="ATP_synth_F0_asu_AS"/>
</dbReference>
<protein>
    <recommendedName>
        <fullName evidence="13">ATP synthase subunit a</fullName>
    </recommendedName>
</protein>
<dbReference type="InterPro" id="IPR045083">
    <property type="entry name" value="ATP_synth_F0_asu_bact/mt"/>
</dbReference>
<dbReference type="NCBIfam" id="TIGR01131">
    <property type="entry name" value="ATP_synt_6_or_A"/>
    <property type="match status" value="1"/>
</dbReference>
<dbReference type="PRINTS" id="PR00123">
    <property type="entry name" value="ATPASEA"/>
</dbReference>
<sequence>MTMNLFTQFMSPTLMGVPLVLIALLVPWLFLPTPKNRWLNNRLISIQSFFMGKFVKDLLLPLNPTGHKWAMMFLSLTIFLVYMNTLGLLPYTFTPTAQLSLTLGLAVPMWLATVVIGFRIQFSHTVAHFLPMSTPGPLIPILILVETISFIIRPLALAVRLAANLTAGHLLIYLISAAVLALNSVTLSALAFLTLLLLTLLEIAVALIQAYVFVLLLSIYLQEST</sequence>
<keyword evidence="4" id="KW-0138">CF(0)</keyword>
<evidence type="ECO:0000256" key="14">
    <source>
        <dbReference type="SAM" id="Phobius"/>
    </source>
</evidence>
<evidence type="ECO:0000256" key="10">
    <source>
        <dbReference type="ARBA" id="ARBA00023310"/>
    </source>
</evidence>
<feature type="transmembrane region" description="Helical" evidence="14">
    <location>
        <begin position="69"/>
        <end position="89"/>
    </location>
</feature>
<evidence type="ECO:0000256" key="6">
    <source>
        <dbReference type="ARBA" id="ARBA00022781"/>
    </source>
</evidence>
<keyword evidence="8" id="KW-0406">Ion transport</keyword>
<evidence type="ECO:0000256" key="3">
    <source>
        <dbReference type="ARBA" id="ARBA00022448"/>
    </source>
</evidence>
<dbReference type="GO" id="GO:0005743">
    <property type="term" value="C:mitochondrial inner membrane"/>
    <property type="evidence" value="ECO:0007669"/>
    <property type="project" value="UniProtKB-SubCell"/>
</dbReference>
<reference evidence="15" key="1">
    <citation type="journal article" date="2013" name="Mol. Biol. Evol.">
        <title>Efficient Sequencing of Anuran mtDNAs and a Mitogenomic Exploration of the Phylogeny and Evolution of Frogs.</title>
        <authorList>
            <person name="Zhang P."/>
            <person name="Liang D."/>
            <person name="Mao R.L."/>
            <person name="Hillis D.M."/>
            <person name="Wake D.B."/>
            <person name="Cannatella D.C."/>
        </authorList>
    </citation>
    <scope>NUCLEOTIDE SEQUENCE</scope>
</reference>
<evidence type="ECO:0000256" key="4">
    <source>
        <dbReference type="ARBA" id="ARBA00022547"/>
    </source>
</evidence>
<dbReference type="Gene3D" id="1.20.120.220">
    <property type="entry name" value="ATP synthase, F0 complex, subunit A"/>
    <property type="match status" value="1"/>
</dbReference>
<feature type="transmembrane region" description="Helical" evidence="14">
    <location>
        <begin position="101"/>
        <end position="118"/>
    </location>
</feature>
<keyword evidence="7 14" id="KW-1133">Transmembrane helix</keyword>
<keyword evidence="6" id="KW-0375">Hydrogen ion transport</keyword>
<comment type="similarity">
    <text evidence="2">Belongs to the ATPase A chain family.</text>
</comment>
<evidence type="ECO:0000256" key="12">
    <source>
        <dbReference type="ARBA" id="ARBA00063051"/>
    </source>
</evidence>
<evidence type="ECO:0000256" key="9">
    <source>
        <dbReference type="ARBA" id="ARBA00023136"/>
    </source>
</evidence>
<dbReference type="PANTHER" id="PTHR11410:SF0">
    <property type="entry name" value="ATP SYNTHASE SUBUNIT A"/>
    <property type="match status" value="1"/>
</dbReference>
<dbReference type="InterPro" id="IPR035908">
    <property type="entry name" value="F0_ATP_A_sf"/>
</dbReference>
<dbReference type="GO" id="GO:0045259">
    <property type="term" value="C:proton-transporting ATP synthase complex"/>
    <property type="evidence" value="ECO:0007669"/>
    <property type="project" value="UniProtKB-KW"/>
</dbReference>
<evidence type="ECO:0000313" key="15">
    <source>
        <dbReference type="EMBL" id="AGN71248.1"/>
    </source>
</evidence>
<accession>S4V007</accession>
<comment type="subcellular location">
    <subcellularLocation>
        <location evidence="1">Membrane</location>
        <topology evidence="1">Multi-pass membrane protein</topology>
    </subcellularLocation>
    <subcellularLocation>
        <location evidence="13">Mitochondrion inner membrane</location>
        <topology evidence="13">Multi-pass membrane protein</topology>
    </subcellularLocation>
</comment>
<keyword evidence="3" id="KW-0813">Transport</keyword>
<geneLocation type="mitochondrion" evidence="15"/>
<keyword evidence="10" id="KW-0066">ATP synthesis</keyword>
<keyword evidence="5 14" id="KW-0812">Transmembrane</keyword>
<evidence type="ECO:0000256" key="13">
    <source>
        <dbReference type="RuleBase" id="RU004450"/>
    </source>
</evidence>
<feature type="transmembrane region" description="Helical" evidence="14">
    <location>
        <begin position="138"/>
        <end position="159"/>
    </location>
</feature>
<dbReference type="Pfam" id="PF00119">
    <property type="entry name" value="ATP-synt_A"/>
    <property type="match status" value="1"/>
</dbReference>
<evidence type="ECO:0000256" key="7">
    <source>
        <dbReference type="ARBA" id="ARBA00022989"/>
    </source>
</evidence>
<comment type="catalytic activity">
    <reaction evidence="11">
        <text>H(+)(in) = H(+)(out)</text>
        <dbReference type="Rhea" id="RHEA:34979"/>
        <dbReference type="ChEBI" id="CHEBI:15378"/>
    </reaction>
</comment>
<dbReference type="PANTHER" id="PTHR11410">
    <property type="entry name" value="ATP SYNTHASE SUBUNIT A"/>
    <property type="match status" value="1"/>
</dbReference>
<dbReference type="InterPro" id="IPR000568">
    <property type="entry name" value="ATP_synth_F0_asu"/>
</dbReference>
<keyword evidence="9 14" id="KW-0472">Membrane</keyword>
<evidence type="ECO:0000256" key="1">
    <source>
        <dbReference type="ARBA" id="ARBA00004141"/>
    </source>
</evidence>
<evidence type="ECO:0000256" key="8">
    <source>
        <dbReference type="ARBA" id="ARBA00023065"/>
    </source>
</evidence>
<feature type="transmembrane region" description="Helical" evidence="14">
    <location>
        <begin position="12"/>
        <end position="31"/>
    </location>
</feature>
<evidence type="ECO:0000256" key="2">
    <source>
        <dbReference type="ARBA" id="ARBA00006810"/>
    </source>
</evidence>